<feature type="region of interest" description="Disordered" evidence="1">
    <location>
        <begin position="1"/>
        <end position="29"/>
    </location>
</feature>
<gene>
    <name evidence="2" type="ORF">Syun_016030</name>
</gene>
<accession>A0AAP0J6E2</accession>
<comment type="caution">
    <text evidence="2">The sequence shown here is derived from an EMBL/GenBank/DDBJ whole genome shotgun (WGS) entry which is preliminary data.</text>
</comment>
<evidence type="ECO:0000256" key="1">
    <source>
        <dbReference type="SAM" id="MobiDB-lite"/>
    </source>
</evidence>
<dbReference type="EMBL" id="JBBNAF010000007">
    <property type="protein sequence ID" value="KAK9127233.1"/>
    <property type="molecule type" value="Genomic_DNA"/>
</dbReference>
<keyword evidence="3" id="KW-1185">Reference proteome</keyword>
<organism evidence="2 3">
    <name type="scientific">Stephania yunnanensis</name>
    <dbReference type="NCBI Taxonomy" id="152371"/>
    <lineage>
        <taxon>Eukaryota</taxon>
        <taxon>Viridiplantae</taxon>
        <taxon>Streptophyta</taxon>
        <taxon>Embryophyta</taxon>
        <taxon>Tracheophyta</taxon>
        <taxon>Spermatophyta</taxon>
        <taxon>Magnoliopsida</taxon>
        <taxon>Ranunculales</taxon>
        <taxon>Menispermaceae</taxon>
        <taxon>Menispermoideae</taxon>
        <taxon>Cissampelideae</taxon>
        <taxon>Stephania</taxon>
    </lineage>
</organism>
<evidence type="ECO:0000313" key="2">
    <source>
        <dbReference type="EMBL" id="KAK9127233.1"/>
    </source>
</evidence>
<protein>
    <submittedName>
        <fullName evidence="2">Uncharacterized protein</fullName>
    </submittedName>
</protein>
<dbReference type="Proteomes" id="UP001420932">
    <property type="component" value="Unassembled WGS sequence"/>
</dbReference>
<dbReference type="AlphaFoldDB" id="A0AAP0J6E2"/>
<sequence>MANDNIGVAKQQQGTSSSRIQGPKRRRPNRIKARIWKMFVNSLISACFSSSKSVYD</sequence>
<name>A0AAP0J6E2_9MAGN</name>
<proteinExistence type="predicted"/>
<reference evidence="2 3" key="1">
    <citation type="submission" date="2024-01" db="EMBL/GenBank/DDBJ databases">
        <title>Genome assemblies of Stephania.</title>
        <authorList>
            <person name="Yang L."/>
        </authorList>
    </citation>
    <scope>NUCLEOTIDE SEQUENCE [LARGE SCALE GENOMIC DNA]</scope>
    <source>
        <strain evidence="2">YNDBR</strain>
        <tissue evidence="2">Leaf</tissue>
    </source>
</reference>
<feature type="compositionally biased region" description="Polar residues" evidence="1">
    <location>
        <begin position="10"/>
        <end position="20"/>
    </location>
</feature>
<evidence type="ECO:0000313" key="3">
    <source>
        <dbReference type="Proteomes" id="UP001420932"/>
    </source>
</evidence>